<sequence length="281" mass="32450">MIELIGHRLQSYQVSDSRGQEHALKEILQELALYALWRAGFFKVAAFQGGTALRILHQLPRFSEDLDFILQEPDPNFEWSPYLNRLLEVLADFGVDCELVDRTNKNRAVRHAMLKDDSIGRQLDLSFFNESGGIRKKLKVKLEIDTNPPEGSCFEYSYLDFPLDFELTVQDLPSNFALKIHALLCRPYLKGRDWFDFGWYIRQGVTPNISLIAAALAQSGPWAQQQIEVNREWLQEALKKKIQSIDWQQAAEDVAPFLISAEQASLTLWSERFFINKLEKL</sequence>
<dbReference type="EMBL" id="JACNFK010000019">
    <property type="protein sequence ID" value="MBC8519254.1"/>
    <property type="molecule type" value="Genomic_DNA"/>
</dbReference>
<dbReference type="Pfam" id="PF08843">
    <property type="entry name" value="AbiEii"/>
    <property type="match status" value="1"/>
</dbReference>
<protein>
    <submittedName>
        <fullName evidence="1">Nucleotidyl transferase AbiEii/AbiGii toxin family protein</fullName>
    </submittedName>
</protein>
<reference evidence="1 2" key="1">
    <citation type="submission" date="2020-08" db="EMBL/GenBank/DDBJ databases">
        <title>Bridging the membrane lipid divide: bacteria of the FCB group superphylum have the potential to synthesize archaeal ether lipids.</title>
        <authorList>
            <person name="Villanueva L."/>
            <person name="Von Meijenfeldt F.A.B."/>
            <person name="Westbye A.B."/>
            <person name="Yadav S."/>
            <person name="Hopmans E.C."/>
            <person name="Dutilh B.E."/>
            <person name="Sinninghe Damste J.S."/>
        </authorList>
    </citation>
    <scope>NUCLEOTIDE SEQUENCE [LARGE SCALE GENOMIC DNA]</scope>
    <source>
        <strain evidence="1">NIOZ-UU100</strain>
    </source>
</reference>
<dbReference type="InterPro" id="IPR014942">
    <property type="entry name" value="AbiEii"/>
</dbReference>
<dbReference type="Gene3D" id="3.10.450.620">
    <property type="entry name" value="JHP933, nucleotidyltransferase-like core domain"/>
    <property type="match status" value="1"/>
</dbReference>
<evidence type="ECO:0000313" key="2">
    <source>
        <dbReference type="Proteomes" id="UP000654401"/>
    </source>
</evidence>
<accession>A0A8J6TMY4</accession>
<keyword evidence="1" id="KW-0808">Transferase</keyword>
<dbReference type="Proteomes" id="UP000654401">
    <property type="component" value="Unassembled WGS sequence"/>
</dbReference>
<proteinExistence type="predicted"/>
<gene>
    <name evidence="1" type="ORF">H8D24_02445</name>
</gene>
<organism evidence="1 2">
    <name type="scientific">Candidatus Thiopontia autotrophica</name>
    <dbReference type="NCBI Taxonomy" id="2841688"/>
    <lineage>
        <taxon>Bacteria</taxon>
        <taxon>Pseudomonadati</taxon>
        <taxon>Pseudomonadota</taxon>
        <taxon>Gammaproteobacteria</taxon>
        <taxon>Candidatus Thiopontia</taxon>
    </lineage>
</organism>
<dbReference type="AlphaFoldDB" id="A0A8J6TMY4"/>
<comment type="caution">
    <text evidence="1">The sequence shown here is derived from an EMBL/GenBank/DDBJ whole genome shotgun (WGS) entry which is preliminary data.</text>
</comment>
<dbReference type="GO" id="GO:0016740">
    <property type="term" value="F:transferase activity"/>
    <property type="evidence" value="ECO:0007669"/>
    <property type="project" value="UniProtKB-KW"/>
</dbReference>
<evidence type="ECO:0000313" key="1">
    <source>
        <dbReference type="EMBL" id="MBC8519254.1"/>
    </source>
</evidence>
<name>A0A8J6TMY4_9GAMM</name>